<accession>A0A8K0QVJ4</accession>
<keyword evidence="2" id="KW-1185">Reference proteome</keyword>
<evidence type="ECO:0000313" key="2">
    <source>
        <dbReference type="Proteomes" id="UP000813461"/>
    </source>
</evidence>
<dbReference type="InterPro" id="IPR032710">
    <property type="entry name" value="NTF2-like_dom_sf"/>
</dbReference>
<dbReference type="SUPFAM" id="SSF54427">
    <property type="entry name" value="NTF2-like"/>
    <property type="match status" value="1"/>
</dbReference>
<dbReference type="AlphaFoldDB" id="A0A8K0QVJ4"/>
<dbReference type="EMBL" id="JAGMVJ010000022">
    <property type="protein sequence ID" value="KAH7073213.1"/>
    <property type="molecule type" value="Genomic_DNA"/>
</dbReference>
<dbReference type="InterPro" id="IPR050977">
    <property type="entry name" value="Fungal_Meroterpenoid_Isomerase"/>
</dbReference>
<evidence type="ECO:0000313" key="1">
    <source>
        <dbReference type="EMBL" id="KAH7073213.1"/>
    </source>
</evidence>
<protein>
    <submittedName>
        <fullName evidence="1">Uncharacterized protein</fullName>
    </submittedName>
</protein>
<dbReference type="PANTHER" id="PTHR39598:SF1">
    <property type="entry name" value="AUSTINOID BIOSYNTHESIS CLUSTERS PROTEIN F-RELATED"/>
    <property type="match status" value="1"/>
</dbReference>
<sequence length="164" mass="18663">MPSKERQTADAIVQAFNNADIPAIISFRTPTCLRVFQPASLKFGSQTNDQYRTSLEGVLQVFSSFKITVTDVIEGVSEYPAPTDEKDGFVQKKKIIMYVNARGDTPIGEYVNQYVWKMGFEEGGERVNEWEEYIDVGMAKEFFPKLQAEMKKRAEEKAKEDGKQ</sequence>
<reference evidence="1" key="1">
    <citation type="journal article" date="2021" name="Nat. Commun.">
        <title>Genetic determinants of endophytism in the Arabidopsis root mycobiome.</title>
        <authorList>
            <person name="Mesny F."/>
            <person name="Miyauchi S."/>
            <person name="Thiergart T."/>
            <person name="Pickel B."/>
            <person name="Atanasova L."/>
            <person name="Karlsson M."/>
            <person name="Huettel B."/>
            <person name="Barry K.W."/>
            <person name="Haridas S."/>
            <person name="Chen C."/>
            <person name="Bauer D."/>
            <person name="Andreopoulos W."/>
            <person name="Pangilinan J."/>
            <person name="LaButti K."/>
            <person name="Riley R."/>
            <person name="Lipzen A."/>
            <person name="Clum A."/>
            <person name="Drula E."/>
            <person name="Henrissat B."/>
            <person name="Kohler A."/>
            <person name="Grigoriev I.V."/>
            <person name="Martin F.M."/>
            <person name="Hacquard S."/>
        </authorList>
    </citation>
    <scope>NUCLEOTIDE SEQUENCE</scope>
    <source>
        <strain evidence="1">MPI-SDFR-AT-0120</strain>
    </source>
</reference>
<dbReference type="Proteomes" id="UP000813461">
    <property type="component" value="Unassembled WGS sequence"/>
</dbReference>
<comment type="caution">
    <text evidence="1">The sequence shown here is derived from an EMBL/GenBank/DDBJ whole genome shotgun (WGS) entry which is preliminary data.</text>
</comment>
<organism evidence="1 2">
    <name type="scientific">Paraphoma chrysanthemicola</name>
    <dbReference type="NCBI Taxonomy" id="798071"/>
    <lineage>
        <taxon>Eukaryota</taxon>
        <taxon>Fungi</taxon>
        <taxon>Dikarya</taxon>
        <taxon>Ascomycota</taxon>
        <taxon>Pezizomycotina</taxon>
        <taxon>Dothideomycetes</taxon>
        <taxon>Pleosporomycetidae</taxon>
        <taxon>Pleosporales</taxon>
        <taxon>Pleosporineae</taxon>
        <taxon>Phaeosphaeriaceae</taxon>
        <taxon>Paraphoma</taxon>
    </lineage>
</organism>
<gene>
    <name evidence="1" type="ORF">FB567DRAFT_537287</name>
</gene>
<name>A0A8K0QVJ4_9PLEO</name>
<proteinExistence type="predicted"/>
<dbReference type="Gene3D" id="3.10.450.50">
    <property type="match status" value="1"/>
</dbReference>
<dbReference type="PANTHER" id="PTHR39598">
    <property type="entry name" value="AUSTINOL SYNTHESIS PROTEIN F-RELATED"/>
    <property type="match status" value="1"/>
</dbReference>
<dbReference type="OrthoDB" id="3758478at2759"/>